<dbReference type="InterPro" id="IPR014729">
    <property type="entry name" value="Rossmann-like_a/b/a_fold"/>
</dbReference>
<keyword evidence="4" id="KW-0547">Nucleotide-binding</keyword>
<proteinExistence type="inferred from homology"/>
<evidence type="ECO:0000313" key="10">
    <source>
        <dbReference type="EMBL" id="MPL86866.1"/>
    </source>
</evidence>
<dbReference type="GO" id="GO:0006437">
    <property type="term" value="P:tyrosyl-tRNA aminoacylation"/>
    <property type="evidence" value="ECO:0007669"/>
    <property type="project" value="InterPro"/>
</dbReference>
<evidence type="ECO:0000256" key="2">
    <source>
        <dbReference type="ARBA" id="ARBA00022490"/>
    </source>
</evidence>
<keyword evidence="5" id="KW-0067">ATP-binding</keyword>
<dbReference type="InterPro" id="IPR023684">
    <property type="entry name" value="Tyr-tRNA-ligase_3"/>
</dbReference>
<dbReference type="NCBIfam" id="TIGR00234">
    <property type="entry name" value="tyrS"/>
    <property type="match status" value="1"/>
</dbReference>
<name>A0A644V694_9ZZZZ</name>
<evidence type="ECO:0000256" key="9">
    <source>
        <dbReference type="ARBA" id="ARBA00048248"/>
    </source>
</evidence>
<dbReference type="PRINTS" id="PR01040">
    <property type="entry name" value="TRNASYNTHTYR"/>
</dbReference>
<dbReference type="Pfam" id="PF00579">
    <property type="entry name" value="tRNA-synt_1b"/>
    <property type="match status" value="1"/>
</dbReference>
<keyword evidence="7" id="KW-0030">Aminoacyl-tRNA synthetase</keyword>
<accession>A0A644V694</accession>
<dbReference type="EC" id="6.1.1.1" evidence="1"/>
<dbReference type="HAMAP" id="MF_02008">
    <property type="entry name" value="Tyr_tRNA_synth_type3"/>
    <property type="match status" value="1"/>
</dbReference>
<dbReference type="GO" id="GO:0004831">
    <property type="term" value="F:tyrosine-tRNA ligase activity"/>
    <property type="evidence" value="ECO:0007669"/>
    <property type="project" value="UniProtKB-EC"/>
</dbReference>
<comment type="caution">
    <text evidence="10">The sequence shown here is derived from an EMBL/GenBank/DDBJ whole genome shotgun (WGS) entry which is preliminary data.</text>
</comment>
<dbReference type="Gene3D" id="1.10.240.10">
    <property type="entry name" value="Tyrosyl-Transfer RNA Synthetase"/>
    <property type="match status" value="1"/>
</dbReference>
<dbReference type="AlphaFoldDB" id="A0A644V694"/>
<dbReference type="PANTHER" id="PTHR46264">
    <property type="entry name" value="TYROSINE-TRNA LIGASE"/>
    <property type="match status" value="1"/>
</dbReference>
<dbReference type="InterPro" id="IPR002305">
    <property type="entry name" value="aa-tRNA-synth_Ic"/>
</dbReference>
<dbReference type="InterPro" id="IPR001412">
    <property type="entry name" value="aa-tRNA-synth_I_CS"/>
</dbReference>
<dbReference type="GO" id="GO:0005524">
    <property type="term" value="F:ATP binding"/>
    <property type="evidence" value="ECO:0007669"/>
    <property type="project" value="UniProtKB-KW"/>
</dbReference>
<dbReference type="InterPro" id="IPR050489">
    <property type="entry name" value="Tyr-tRNA_synthase"/>
</dbReference>
<dbReference type="PIRSF" id="PIRSF006588">
    <property type="entry name" value="TyrRS_arch_euk"/>
    <property type="match status" value="1"/>
</dbReference>
<evidence type="ECO:0000256" key="6">
    <source>
        <dbReference type="ARBA" id="ARBA00022917"/>
    </source>
</evidence>
<dbReference type="PANTHER" id="PTHR46264:SF4">
    <property type="entry name" value="TYROSINE--TRNA LIGASE, CYTOPLASMIC"/>
    <property type="match status" value="1"/>
</dbReference>
<dbReference type="NCBIfam" id="NF006330">
    <property type="entry name" value="PRK08560.1"/>
    <property type="match status" value="1"/>
</dbReference>
<evidence type="ECO:0000256" key="1">
    <source>
        <dbReference type="ARBA" id="ARBA00013160"/>
    </source>
</evidence>
<evidence type="ECO:0000256" key="7">
    <source>
        <dbReference type="ARBA" id="ARBA00023146"/>
    </source>
</evidence>
<evidence type="ECO:0000256" key="4">
    <source>
        <dbReference type="ARBA" id="ARBA00022741"/>
    </source>
</evidence>
<protein>
    <recommendedName>
        <fullName evidence="1">tyrosine--tRNA ligase</fullName>
        <ecNumber evidence="1">6.1.1.1</ecNumber>
    </recommendedName>
    <alternativeName>
        <fullName evidence="8">Tyrosyl-tRNA synthetase</fullName>
    </alternativeName>
</protein>
<evidence type="ECO:0000256" key="5">
    <source>
        <dbReference type="ARBA" id="ARBA00022840"/>
    </source>
</evidence>
<dbReference type="InterPro" id="IPR002307">
    <property type="entry name" value="Tyr-tRNA-ligase"/>
</dbReference>
<organism evidence="10">
    <name type="scientific">bioreactor metagenome</name>
    <dbReference type="NCBI Taxonomy" id="1076179"/>
    <lineage>
        <taxon>unclassified sequences</taxon>
        <taxon>metagenomes</taxon>
        <taxon>ecological metagenomes</taxon>
    </lineage>
</organism>
<gene>
    <name evidence="10" type="primary">tyrS_11</name>
    <name evidence="10" type="ORF">SDC9_32853</name>
</gene>
<dbReference type="InterPro" id="IPR023617">
    <property type="entry name" value="Tyr-tRNA-ligase_arc/euk-type"/>
</dbReference>
<dbReference type="PROSITE" id="PS00178">
    <property type="entry name" value="AA_TRNA_LIGASE_I"/>
    <property type="match status" value="1"/>
</dbReference>
<keyword evidence="3 10" id="KW-0436">Ligase</keyword>
<dbReference type="SUPFAM" id="SSF52374">
    <property type="entry name" value="Nucleotidylyl transferase"/>
    <property type="match status" value="1"/>
</dbReference>
<dbReference type="EMBL" id="VSSQ01000228">
    <property type="protein sequence ID" value="MPL86866.1"/>
    <property type="molecule type" value="Genomic_DNA"/>
</dbReference>
<evidence type="ECO:0000256" key="8">
    <source>
        <dbReference type="ARBA" id="ARBA00033323"/>
    </source>
</evidence>
<dbReference type="Gene3D" id="3.40.50.620">
    <property type="entry name" value="HUPs"/>
    <property type="match status" value="1"/>
</dbReference>
<sequence length="348" mass="38788">MNILPVYMLDRSPVHTLSHILYSISQTTYRDMDAYELVTRNTAEIVTEDELRALLNKPTKRVYTGYEPSGEIHLGHLVTINKLMDMKAAGFDVVVLIANLHAYLNRKGTFEQIKELSDYNKACIEAVGLKGAEFVLGTDVQLTPKYQTEVLTLCQQITLNRATRSMDEVGRAMDNPMVSQMVYPVMQVVDIPTLNVDAAVGGIDQRKIHMLAREHLPTLGYKPPVCIHTPIVNGLDGEKMSSSKGNVISVADSPEDIKKKMKKAFCPPETEGNPILQIFQYNVFPRMDTIAIRRPEKFGGDLEFHTYAELEAAYAGGKVHPMDLKAACGDSLAELLADAYAYVQSYKN</sequence>
<keyword evidence="6" id="KW-0648">Protein biosynthesis</keyword>
<keyword evidence="2" id="KW-0963">Cytoplasm</keyword>
<reference evidence="10" key="1">
    <citation type="submission" date="2019-08" db="EMBL/GenBank/DDBJ databases">
        <authorList>
            <person name="Kucharzyk K."/>
            <person name="Murdoch R.W."/>
            <person name="Higgins S."/>
            <person name="Loffler F."/>
        </authorList>
    </citation>
    <scope>NUCLEOTIDE SEQUENCE</scope>
</reference>
<comment type="catalytic activity">
    <reaction evidence="9">
        <text>tRNA(Tyr) + L-tyrosine + ATP = L-tyrosyl-tRNA(Tyr) + AMP + diphosphate + H(+)</text>
        <dbReference type="Rhea" id="RHEA:10220"/>
        <dbReference type="Rhea" id="RHEA-COMP:9706"/>
        <dbReference type="Rhea" id="RHEA-COMP:9707"/>
        <dbReference type="ChEBI" id="CHEBI:15378"/>
        <dbReference type="ChEBI" id="CHEBI:30616"/>
        <dbReference type="ChEBI" id="CHEBI:33019"/>
        <dbReference type="ChEBI" id="CHEBI:58315"/>
        <dbReference type="ChEBI" id="CHEBI:78442"/>
        <dbReference type="ChEBI" id="CHEBI:78536"/>
        <dbReference type="ChEBI" id="CHEBI:456215"/>
        <dbReference type="EC" id="6.1.1.1"/>
    </reaction>
</comment>
<dbReference type="GO" id="GO:0005737">
    <property type="term" value="C:cytoplasm"/>
    <property type="evidence" value="ECO:0007669"/>
    <property type="project" value="InterPro"/>
</dbReference>
<evidence type="ECO:0000256" key="3">
    <source>
        <dbReference type="ARBA" id="ARBA00022598"/>
    </source>
</evidence>